<feature type="compositionally biased region" description="Low complexity" evidence="1">
    <location>
        <begin position="62"/>
        <end position="74"/>
    </location>
</feature>
<evidence type="ECO:0000256" key="1">
    <source>
        <dbReference type="SAM" id="MobiDB-lite"/>
    </source>
</evidence>
<feature type="region of interest" description="Disordered" evidence="1">
    <location>
        <begin position="40"/>
        <end position="92"/>
    </location>
</feature>
<feature type="compositionally biased region" description="Pro residues" evidence="1">
    <location>
        <begin position="76"/>
        <end position="85"/>
    </location>
</feature>
<protein>
    <submittedName>
        <fullName evidence="2">Uncharacterized protein</fullName>
    </submittedName>
</protein>
<accession>A0A6C0DCM5</accession>
<sequence length="105" mass="10069">MSSVLNLGGLNFQAGNPVRREITQLRNEINELKKAFALLKETTSTAPGGTGPAGPAGPPGPAGAAGPAGADGAAGPPGPTGPPGPLSYIAMPAGMMPPAAVVTSS</sequence>
<organism evidence="2">
    <name type="scientific">viral metagenome</name>
    <dbReference type="NCBI Taxonomy" id="1070528"/>
    <lineage>
        <taxon>unclassified sequences</taxon>
        <taxon>metagenomes</taxon>
        <taxon>organismal metagenomes</taxon>
    </lineage>
</organism>
<dbReference type="AlphaFoldDB" id="A0A6C0DCM5"/>
<name>A0A6C0DCM5_9ZZZZ</name>
<evidence type="ECO:0000313" key="2">
    <source>
        <dbReference type="EMBL" id="QHT14162.1"/>
    </source>
</evidence>
<proteinExistence type="predicted"/>
<reference evidence="2" key="1">
    <citation type="journal article" date="2020" name="Nature">
        <title>Giant virus diversity and host interactions through global metagenomics.</title>
        <authorList>
            <person name="Schulz F."/>
            <person name="Roux S."/>
            <person name="Paez-Espino D."/>
            <person name="Jungbluth S."/>
            <person name="Walsh D.A."/>
            <person name="Denef V.J."/>
            <person name="McMahon K.D."/>
            <person name="Konstantinidis K.T."/>
            <person name="Eloe-Fadrosh E.A."/>
            <person name="Kyrpides N.C."/>
            <person name="Woyke T."/>
        </authorList>
    </citation>
    <scope>NUCLEOTIDE SEQUENCE</scope>
    <source>
        <strain evidence="2">GVMAG-M-3300023174-137</strain>
    </source>
</reference>
<dbReference type="EMBL" id="MN739580">
    <property type="protein sequence ID" value="QHT14162.1"/>
    <property type="molecule type" value="Genomic_DNA"/>
</dbReference>